<evidence type="ECO:0000313" key="3">
    <source>
        <dbReference type="Proteomes" id="UP000297951"/>
    </source>
</evidence>
<name>A0A4Y9F6H4_9MICC</name>
<dbReference type="RefSeq" id="WP_135011635.1">
    <property type="nucleotide sequence ID" value="NZ_JADGLK010000009.1"/>
</dbReference>
<gene>
    <name evidence="2" type="ORF">E4U03_03655</name>
</gene>
<dbReference type="AlphaFoldDB" id="A0A4Y9F6H4"/>
<dbReference type="EMBL" id="SPQC01000009">
    <property type="protein sequence ID" value="TFU23231.1"/>
    <property type="molecule type" value="Genomic_DNA"/>
</dbReference>
<proteinExistence type="predicted"/>
<feature type="region of interest" description="Disordered" evidence="1">
    <location>
        <begin position="101"/>
        <end position="120"/>
    </location>
</feature>
<accession>A0A4Y9F6H4</accession>
<evidence type="ECO:0000256" key="1">
    <source>
        <dbReference type="SAM" id="MobiDB-lite"/>
    </source>
</evidence>
<comment type="caution">
    <text evidence="2">The sequence shown here is derived from an EMBL/GenBank/DDBJ whole genome shotgun (WGS) entry which is preliminary data.</text>
</comment>
<dbReference type="OrthoDB" id="4749820at2"/>
<protein>
    <submittedName>
        <fullName evidence="2">MarR family transcriptional regulator</fullName>
    </submittedName>
</protein>
<organism evidence="2 3">
    <name type="scientific">Rothia nasimurium</name>
    <dbReference type="NCBI Taxonomy" id="85336"/>
    <lineage>
        <taxon>Bacteria</taxon>
        <taxon>Bacillati</taxon>
        <taxon>Actinomycetota</taxon>
        <taxon>Actinomycetes</taxon>
        <taxon>Micrococcales</taxon>
        <taxon>Micrococcaceae</taxon>
        <taxon>Rothia</taxon>
    </lineage>
</organism>
<reference evidence="2 3" key="1">
    <citation type="submission" date="2019-03" db="EMBL/GenBank/DDBJ databases">
        <title>Diversity of the mouse oral microbiome.</title>
        <authorList>
            <person name="Joseph S."/>
            <person name="Aduse-Opoku J."/>
            <person name="Curtis M."/>
            <person name="Wade W."/>
            <person name="Hashim A."/>
        </authorList>
    </citation>
    <scope>NUCLEOTIDE SEQUENCE [LARGE SCALE GENOMIC DNA]</scope>
    <source>
        <strain evidence="3">irhom_31</strain>
    </source>
</reference>
<dbReference type="Proteomes" id="UP000297951">
    <property type="component" value="Unassembled WGS sequence"/>
</dbReference>
<sequence>MSSKAYEWSLTHELKSPAQYQLLHFLGITADDEGYVSDREGIKGIDFITYVTGQSKSTIMRSLREFEEANLLHRERRYSGEFGPHPTNTIVLHLENTGTKPPYLMKHKQQNEAPAQRLSR</sequence>
<evidence type="ECO:0000313" key="2">
    <source>
        <dbReference type="EMBL" id="TFU23231.1"/>
    </source>
</evidence>